<dbReference type="EMBL" id="JAKXMK010000008">
    <property type="protein sequence ID" value="MCH6166113.1"/>
    <property type="molecule type" value="Genomic_DNA"/>
</dbReference>
<proteinExistence type="predicted"/>
<sequence length="155" mass="17145">MCWKCDDPALTPEEYLARMARLVRKHCWVVQGVRGERGRPPWSYTVGLTSHQRPELVTTGLPAARAAALLDGVAAHLVHATAPPPGDQVRLVSGPLVEFVEVDHPEIHLAMAQALYGAAVRALQVVWADDHDHWPWDEGFRARQGGQPVLGRRAR</sequence>
<keyword evidence="2" id="KW-1185">Reference proteome</keyword>
<dbReference type="Proteomes" id="UP001299970">
    <property type="component" value="Unassembled WGS sequence"/>
</dbReference>
<reference evidence="1 2" key="1">
    <citation type="submission" date="2022-03" db="EMBL/GenBank/DDBJ databases">
        <title>Pseudonocardia alaer sp. nov., a novel actinomycete isolated from reed forest soil.</title>
        <authorList>
            <person name="Wang L."/>
        </authorList>
    </citation>
    <scope>NUCLEOTIDE SEQUENCE [LARGE SCALE GENOMIC DNA]</scope>
    <source>
        <strain evidence="1 2">Y-16303</strain>
    </source>
</reference>
<dbReference type="Pfam" id="PF14081">
    <property type="entry name" value="DUF4262"/>
    <property type="match status" value="1"/>
</dbReference>
<accession>A0ABS9TC64</accession>
<protein>
    <submittedName>
        <fullName evidence="1">DUF4262 domain-containing protein</fullName>
    </submittedName>
</protein>
<dbReference type="RefSeq" id="WP_241036148.1">
    <property type="nucleotide sequence ID" value="NZ_BAAAJF010000020.1"/>
</dbReference>
<evidence type="ECO:0000313" key="1">
    <source>
        <dbReference type="EMBL" id="MCH6166113.1"/>
    </source>
</evidence>
<dbReference type="InterPro" id="IPR025358">
    <property type="entry name" value="DUF4262"/>
</dbReference>
<evidence type="ECO:0000313" key="2">
    <source>
        <dbReference type="Proteomes" id="UP001299970"/>
    </source>
</evidence>
<gene>
    <name evidence="1" type="ORF">MMF94_10505</name>
</gene>
<comment type="caution">
    <text evidence="1">The sequence shown here is derived from an EMBL/GenBank/DDBJ whole genome shotgun (WGS) entry which is preliminary data.</text>
</comment>
<name>A0ABS9TC64_9PSEU</name>
<organism evidence="1 2">
    <name type="scientific">Pseudonocardia alaniniphila</name>
    <dbReference type="NCBI Taxonomy" id="75291"/>
    <lineage>
        <taxon>Bacteria</taxon>
        <taxon>Bacillati</taxon>
        <taxon>Actinomycetota</taxon>
        <taxon>Actinomycetes</taxon>
        <taxon>Pseudonocardiales</taxon>
        <taxon>Pseudonocardiaceae</taxon>
        <taxon>Pseudonocardia</taxon>
    </lineage>
</organism>